<keyword evidence="5" id="KW-0479">Metal-binding</keyword>
<reference evidence="12 13" key="1">
    <citation type="submission" date="2024-03" db="EMBL/GenBank/DDBJ databases">
        <title>Adaptation during the transition from Ophiocordyceps entomopathogen to insect associate is accompanied by gene loss and intensified selection.</title>
        <authorList>
            <person name="Ward C.M."/>
            <person name="Onetto C.A."/>
            <person name="Borneman A.R."/>
        </authorList>
    </citation>
    <scope>NUCLEOTIDE SEQUENCE [LARGE SCALE GENOMIC DNA]</scope>
    <source>
        <strain evidence="12">AWRI1</strain>
        <tissue evidence="12">Single Adult Female</tissue>
    </source>
</reference>
<proteinExistence type="inferred from homology"/>
<sequence>MTIIRNITQIVSLLLGTPLGSYQPNKICHTEECKDTASFILNHMDPSASPCDDFYQFACGRFSSPNKDIILYAMRDALQKVVIPQIEEIFMPKSFDYLEPGLQRAYAFYNACTHVNTPLSKGAELILSEVPELNDWNSKHSYPASWIELIQKTRNLGLETNYIINAGLKFNPENSSTFILRISPPSIDTKEWKFLSAFTQETSKRITSSINLPEVMNKTRNFQRLLNDVTTIWKIHLSIIENICNNSNVTHKIFQVLPKPSPSVSDHWQQPYITKITNLQNEYPMVNWANLLQATVGSVINITQSQVVSVHSRIFIWNLERILSRTDNRFGKVVVLKLLKAFYQEDKQKNIHSMIAMIKKEMGNTFVNSSWIQPNVRQKLLGKLNAIGERIGSDKDISILNDAVNNFYRNVRSYLTNFMYSANRPTYSNFGLIGSIIGHELLHAFHKNGIYIDQNGNVEEMWPPEAGIEYSKRADCLVKQYSNIPIRGTDNKVNGQKTFNENLADNEGVRAAYRAYKVWLEQHPYEESLPNLNYTSKQMFWITHANLWCAYLPHKELLNKVPNYTHAPPWDRVNAVFSNIDEFATDFACPENSNMNPIHKCSIWK</sequence>
<feature type="chain" id="PRO_5042823524" evidence="9">
    <location>
        <begin position="23"/>
        <end position="605"/>
    </location>
</feature>
<evidence type="ECO:0000256" key="2">
    <source>
        <dbReference type="ARBA" id="ARBA00004401"/>
    </source>
</evidence>
<accession>A0AAN9T9I3</accession>
<dbReference type="GO" id="GO:0046872">
    <property type="term" value="F:metal ion binding"/>
    <property type="evidence" value="ECO:0007669"/>
    <property type="project" value="UniProtKB-KW"/>
</dbReference>
<dbReference type="InterPro" id="IPR008753">
    <property type="entry name" value="Peptidase_M13_N"/>
</dbReference>
<keyword evidence="4" id="KW-0645">Protease</keyword>
<dbReference type="PROSITE" id="PS51885">
    <property type="entry name" value="NEPRILYSIN"/>
    <property type="match status" value="1"/>
</dbReference>
<feature type="domain" description="Peptidase M13 N-terminal" evidence="11">
    <location>
        <begin position="50"/>
        <end position="333"/>
    </location>
</feature>
<dbReference type="AlphaFoldDB" id="A0AAN9T9I3"/>
<dbReference type="GO" id="GO:0005886">
    <property type="term" value="C:plasma membrane"/>
    <property type="evidence" value="ECO:0007669"/>
    <property type="project" value="UniProtKB-SubCell"/>
</dbReference>
<dbReference type="GO" id="GO:0016485">
    <property type="term" value="P:protein processing"/>
    <property type="evidence" value="ECO:0007669"/>
    <property type="project" value="TreeGrafter"/>
</dbReference>
<keyword evidence="6" id="KW-0378">Hydrolase</keyword>
<feature type="domain" description="Peptidase M13 C-terminal" evidence="10">
    <location>
        <begin position="414"/>
        <end position="603"/>
    </location>
</feature>
<dbReference type="InterPro" id="IPR018497">
    <property type="entry name" value="Peptidase_M13_C"/>
</dbReference>
<evidence type="ECO:0000256" key="9">
    <source>
        <dbReference type="SAM" id="SignalP"/>
    </source>
</evidence>
<protein>
    <submittedName>
        <fullName evidence="12">Uncharacterized protein</fullName>
    </submittedName>
</protein>
<evidence type="ECO:0000256" key="7">
    <source>
        <dbReference type="ARBA" id="ARBA00022833"/>
    </source>
</evidence>
<evidence type="ECO:0000313" key="12">
    <source>
        <dbReference type="EMBL" id="KAK7579908.1"/>
    </source>
</evidence>
<comment type="similarity">
    <text evidence="3">Belongs to the peptidase M13 family.</text>
</comment>
<evidence type="ECO:0000256" key="8">
    <source>
        <dbReference type="ARBA" id="ARBA00023049"/>
    </source>
</evidence>
<dbReference type="PANTHER" id="PTHR11733:SF241">
    <property type="entry name" value="GH26575P-RELATED"/>
    <property type="match status" value="1"/>
</dbReference>
<dbReference type="Gene3D" id="3.40.390.10">
    <property type="entry name" value="Collagenase (Catalytic Domain)"/>
    <property type="match status" value="1"/>
</dbReference>
<feature type="signal peptide" evidence="9">
    <location>
        <begin position="1"/>
        <end position="22"/>
    </location>
</feature>
<evidence type="ECO:0000256" key="3">
    <source>
        <dbReference type="ARBA" id="ARBA00007357"/>
    </source>
</evidence>
<evidence type="ECO:0000313" key="13">
    <source>
        <dbReference type="Proteomes" id="UP001367676"/>
    </source>
</evidence>
<dbReference type="PANTHER" id="PTHR11733">
    <property type="entry name" value="ZINC METALLOPROTEASE FAMILY M13 NEPRILYSIN-RELATED"/>
    <property type="match status" value="1"/>
</dbReference>
<comment type="subcellular location">
    <subcellularLocation>
        <location evidence="2">Cell membrane</location>
        <topology evidence="2">Single-pass type II membrane protein</topology>
    </subcellularLocation>
</comment>
<dbReference type="SUPFAM" id="SSF55486">
    <property type="entry name" value="Metalloproteases ('zincins'), catalytic domain"/>
    <property type="match status" value="1"/>
</dbReference>
<evidence type="ECO:0000256" key="4">
    <source>
        <dbReference type="ARBA" id="ARBA00022670"/>
    </source>
</evidence>
<dbReference type="PRINTS" id="PR00786">
    <property type="entry name" value="NEPRILYSIN"/>
</dbReference>
<gene>
    <name evidence="12" type="ORF">V9T40_000537</name>
</gene>
<dbReference type="InterPro" id="IPR000718">
    <property type="entry name" value="Peptidase_M13"/>
</dbReference>
<dbReference type="Pfam" id="PF01431">
    <property type="entry name" value="Peptidase_M13"/>
    <property type="match status" value="1"/>
</dbReference>
<dbReference type="EMBL" id="JBBCAQ010000034">
    <property type="protein sequence ID" value="KAK7579908.1"/>
    <property type="molecule type" value="Genomic_DNA"/>
</dbReference>
<dbReference type="Gene3D" id="1.10.1380.10">
    <property type="entry name" value="Neutral endopeptidase , domain2"/>
    <property type="match status" value="1"/>
</dbReference>
<keyword evidence="8" id="KW-0482">Metalloprotease</keyword>
<dbReference type="Pfam" id="PF05649">
    <property type="entry name" value="Peptidase_M13_N"/>
    <property type="match status" value="1"/>
</dbReference>
<dbReference type="InterPro" id="IPR024079">
    <property type="entry name" value="MetalloPept_cat_dom_sf"/>
</dbReference>
<name>A0AAN9T9I3_9HEMI</name>
<dbReference type="CDD" id="cd08662">
    <property type="entry name" value="M13"/>
    <property type="match status" value="1"/>
</dbReference>
<evidence type="ECO:0000259" key="10">
    <source>
        <dbReference type="Pfam" id="PF01431"/>
    </source>
</evidence>
<comment type="caution">
    <text evidence="12">The sequence shown here is derived from an EMBL/GenBank/DDBJ whole genome shotgun (WGS) entry which is preliminary data.</text>
</comment>
<evidence type="ECO:0000256" key="5">
    <source>
        <dbReference type="ARBA" id="ARBA00022723"/>
    </source>
</evidence>
<keyword evidence="7" id="KW-0862">Zinc</keyword>
<organism evidence="12 13">
    <name type="scientific">Parthenolecanium corni</name>
    <dbReference type="NCBI Taxonomy" id="536013"/>
    <lineage>
        <taxon>Eukaryota</taxon>
        <taxon>Metazoa</taxon>
        <taxon>Ecdysozoa</taxon>
        <taxon>Arthropoda</taxon>
        <taxon>Hexapoda</taxon>
        <taxon>Insecta</taxon>
        <taxon>Pterygota</taxon>
        <taxon>Neoptera</taxon>
        <taxon>Paraneoptera</taxon>
        <taxon>Hemiptera</taxon>
        <taxon>Sternorrhyncha</taxon>
        <taxon>Coccoidea</taxon>
        <taxon>Coccidae</taxon>
        <taxon>Parthenolecanium</taxon>
    </lineage>
</organism>
<evidence type="ECO:0000256" key="1">
    <source>
        <dbReference type="ARBA" id="ARBA00001947"/>
    </source>
</evidence>
<keyword evidence="9" id="KW-0732">Signal</keyword>
<comment type="cofactor">
    <cofactor evidence="1">
        <name>Zn(2+)</name>
        <dbReference type="ChEBI" id="CHEBI:29105"/>
    </cofactor>
</comment>
<keyword evidence="13" id="KW-1185">Reference proteome</keyword>
<evidence type="ECO:0000259" key="11">
    <source>
        <dbReference type="Pfam" id="PF05649"/>
    </source>
</evidence>
<dbReference type="GO" id="GO:0004222">
    <property type="term" value="F:metalloendopeptidase activity"/>
    <property type="evidence" value="ECO:0007669"/>
    <property type="project" value="InterPro"/>
</dbReference>
<evidence type="ECO:0000256" key="6">
    <source>
        <dbReference type="ARBA" id="ARBA00022801"/>
    </source>
</evidence>
<dbReference type="Proteomes" id="UP001367676">
    <property type="component" value="Unassembled WGS sequence"/>
</dbReference>
<dbReference type="InterPro" id="IPR042089">
    <property type="entry name" value="Peptidase_M13_dom_2"/>
</dbReference>